<feature type="compositionally biased region" description="Polar residues" evidence="5">
    <location>
        <begin position="721"/>
        <end position="733"/>
    </location>
</feature>
<dbReference type="GO" id="GO:0005778">
    <property type="term" value="C:peroxisomal membrane"/>
    <property type="evidence" value="ECO:0007669"/>
    <property type="project" value="TreeGrafter"/>
</dbReference>
<dbReference type="Proteomes" id="UP000192927">
    <property type="component" value="Unassembled WGS sequence"/>
</dbReference>
<accession>A0A1W5CW86</accession>
<keyword evidence="3 6" id="KW-1133">Transmembrane helix</keyword>
<dbReference type="Gene3D" id="1.10.287.1490">
    <property type="match status" value="1"/>
</dbReference>
<dbReference type="PANTHER" id="PTHR28304">
    <property type="entry name" value="PEROXISOMAL MEMBRANE PROTEIN PEX29"/>
    <property type="match status" value="1"/>
</dbReference>
<feature type="region of interest" description="Disordered" evidence="5">
    <location>
        <begin position="22"/>
        <end position="45"/>
    </location>
</feature>
<dbReference type="AlphaFoldDB" id="A0A1W5CW86"/>
<proteinExistence type="predicted"/>
<keyword evidence="4 6" id="KW-0472">Membrane</keyword>
<keyword evidence="9" id="KW-1185">Reference proteome</keyword>
<feature type="transmembrane region" description="Helical" evidence="6">
    <location>
        <begin position="264"/>
        <end position="282"/>
    </location>
</feature>
<dbReference type="GO" id="GO:0007031">
    <property type="term" value="P:peroxisome organization"/>
    <property type="evidence" value="ECO:0007669"/>
    <property type="project" value="UniProtKB-ARBA"/>
</dbReference>
<dbReference type="SUPFAM" id="SSF57997">
    <property type="entry name" value="Tropomyosin"/>
    <property type="match status" value="1"/>
</dbReference>
<feature type="compositionally biased region" description="Polar residues" evidence="5">
    <location>
        <begin position="563"/>
        <end position="574"/>
    </location>
</feature>
<feature type="region of interest" description="Disordered" evidence="5">
    <location>
        <begin position="440"/>
        <end position="654"/>
    </location>
</feature>
<dbReference type="EMBL" id="FWEW01000555">
    <property type="protein sequence ID" value="SLM35128.1"/>
    <property type="molecule type" value="Genomic_DNA"/>
</dbReference>
<dbReference type="PANTHER" id="PTHR28304:SF2">
    <property type="entry name" value="PEROXISOMAL MEMBRANE PROTEIN PEX29"/>
    <property type="match status" value="1"/>
</dbReference>
<dbReference type="InterPro" id="IPR052816">
    <property type="entry name" value="Peroxisomal_Membrane_PEX28-32"/>
</dbReference>
<feature type="compositionally biased region" description="Polar residues" evidence="5">
    <location>
        <begin position="668"/>
        <end position="706"/>
    </location>
</feature>
<keyword evidence="2 6" id="KW-0812">Transmembrane</keyword>
<feature type="compositionally biased region" description="Basic and acidic residues" evidence="5">
    <location>
        <begin position="736"/>
        <end position="745"/>
    </location>
</feature>
<feature type="domain" description="TECPR1-like DysF" evidence="7">
    <location>
        <begin position="113"/>
        <end position="454"/>
    </location>
</feature>
<protein>
    <submittedName>
        <fullName evidence="8">Peroxin/Dysferlin domain</fullName>
    </submittedName>
</protein>
<sequence length="1037" mass="116461">MDEYTADALVNRDEPIPVISVSLDNVPTKENGTPSSDPEHQRRRDRFKRNLSVSNLKDTIHDVATGGKSESGASLQDRLFAKLLQQVIPPEDAHEILDSQDERATKNITRPGFSLPLMTSNFRRFNARIGVVFVFQNRLLRLLTWRTTSHTLSLLAVHTLICFNPYLLAVLPIAVILLFIMVPAFLVRHPPAPPTPLYTSSVGSGPPLAPPRTIRPATEMSKDFFRNMRDLQNCMDDFSTGHDLVVSYVAPQVNFSNEPFSSTLFLFLFMAGCLLFLVSHLLPWRFICLVVGWTTIALGHPKVQEAAFRGHQEHIKPHEKTLQAWIDSWIDGDIVLDAPPEIREVEIFELQRRRGGSSDEWESWMFSPSPYDPLSPARIAGEKPNGTRFFEDVMPPKGWQWQGKKWVLDFQAQEWVEERMVQGVEVDLEGERWVSDLQEATDPAEADDGQPSKTKGKVEQLKKQKEKAKKAGGKKSDDKPAPKEGTHSGPEHPDVAEEDASTTADRELSQVAPTEIPQDENLPTAQAEDKNETSFKPPHTRQSSLSLQSRMRSSSFRGSSLSQVPLSPSTNAAKSPNLPPLSPEGDAVTEIYRKQASRLDELEKENRRLAKEARDSESRWRKTEEELEELREANGEVAELKSRAERADAMDEEAEKLRIEITSLQRQISHLQSQTSKPRHNSSPSQAVTPSSELQAQLDSKSSTLDSMEMEISSLRAQLNQTTSAYKSRSEQVSALEDKLDRAERAAGAAQRELADVKKSLDRASERAVKEGSERTSAETKIRSLEREAEESKRSAEDSMKRVETLEKKLAALTTLHKESDARRRDGERERERVEKEMAELKRRLAGLENENLRLREERERTSKREAGGVDDEGVDELEDEERKRLEHQIRELESELFDLRRGVWSAKRRDLDAADDEAPLGSPGSKFDDVDLGGGLSPLRRQSLASGPVQTFSNVLSSGFSAITGAGGTKNVNEFLEDEDGGFDEEAFRVAQEVEARKRVERVREVKRGLRAWEGWRLDVVDTRVGGGGAGVVFDV</sequence>
<feature type="compositionally biased region" description="Basic and acidic residues" evidence="5">
    <location>
        <begin position="753"/>
        <end position="843"/>
    </location>
</feature>
<evidence type="ECO:0000256" key="1">
    <source>
        <dbReference type="ARBA" id="ARBA00004141"/>
    </source>
</evidence>
<evidence type="ECO:0000256" key="3">
    <source>
        <dbReference type="ARBA" id="ARBA00022989"/>
    </source>
</evidence>
<dbReference type="Pfam" id="PF06398">
    <property type="entry name" value="Pex24p"/>
    <property type="match status" value="1"/>
</dbReference>
<dbReference type="InterPro" id="IPR010482">
    <property type="entry name" value="TECPR1-like_DysF"/>
</dbReference>
<evidence type="ECO:0000256" key="6">
    <source>
        <dbReference type="SAM" id="Phobius"/>
    </source>
</evidence>
<feature type="compositionally biased region" description="Low complexity" evidence="5">
    <location>
        <begin position="541"/>
        <end position="562"/>
    </location>
</feature>
<evidence type="ECO:0000256" key="2">
    <source>
        <dbReference type="ARBA" id="ARBA00022692"/>
    </source>
</evidence>
<evidence type="ECO:0000313" key="8">
    <source>
        <dbReference type="EMBL" id="SLM35128.1"/>
    </source>
</evidence>
<name>A0A1W5CW86_9LECA</name>
<organism evidence="8 9">
    <name type="scientific">Lasallia pustulata</name>
    <dbReference type="NCBI Taxonomy" id="136370"/>
    <lineage>
        <taxon>Eukaryota</taxon>
        <taxon>Fungi</taxon>
        <taxon>Dikarya</taxon>
        <taxon>Ascomycota</taxon>
        <taxon>Pezizomycotina</taxon>
        <taxon>Lecanoromycetes</taxon>
        <taxon>OSLEUM clade</taxon>
        <taxon>Umbilicariomycetidae</taxon>
        <taxon>Umbilicariales</taxon>
        <taxon>Umbilicariaceae</taxon>
        <taxon>Lasallia</taxon>
    </lineage>
</organism>
<feature type="region of interest" description="Disordered" evidence="5">
    <location>
        <begin position="668"/>
        <end position="709"/>
    </location>
</feature>
<feature type="transmembrane region" description="Helical" evidence="6">
    <location>
        <begin position="166"/>
        <end position="187"/>
    </location>
</feature>
<evidence type="ECO:0000256" key="4">
    <source>
        <dbReference type="ARBA" id="ARBA00023136"/>
    </source>
</evidence>
<reference evidence="9" key="1">
    <citation type="submission" date="2017-03" db="EMBL/GenBank/DDBJ databases">
        <authorList>
            <person name="Sharma R."/>
            <person name="Thines M."/>
        </authorList>
    </citation>
    <scope>NUCLEOTIDE SEQUENCE [LARGE SCALE GENOMIC DNA]</scope>
</reference>
<feature type="compositionally biased region" description="Basic and acidic residues" evidence="5">
    <location>
        <begin position="591"/>
        <end position="654"/>
    </location>
</feature>
<evidence type="ECO:0000256" key="5">
    <source>
        <dbReference type="SAM" id="MobiDB-lite"/>
    </source>
</evidence>
<feature type="compositionally biased region" description="Acidic residues" evidence="5">
    <location>
        <begin position="869"/>
        <end position="880"/>
    </location>
</feature>
<comment type="subcellular location">
    <subcellularLocation>
        <location evidence="1">Membrane</location>
        <topology evidence="1">Multi-pass membrane protein</topology>
    </subcellularLocation>
</comment>
<evidence type="ECO:0000313" key="9">
    <source>
        <dbReference type="Proteomes" id="UP000192927"/>
    </source>
</evidence>
<feature type="compositionally biased region" description="Basic and acidic residues" evidence="5">
    <location>
        <begin position="474"/>
        <end position="495"/>
    </location>
</feature>
<feature type="compositionally biased region" description="Basic residues" evidence="5">
    <location>
        <begin position="464"/>
        <end position="473"/>
    </location>
</feature>
<feature type="compositionally biased region" description="Basic and acidic residues" evidence="5">
    <location>
        <begin position="851"/>
        <end position="868"/>
    </location>
</feature>
<evidence type="ECO:0000259" key="7">
    <source>
        <dbReference type="Pfam" id="PF06398"/>
    </source>
</evidence>
<feature type="region of interest" description="Disordered" evidence="5">
    <location>
        <begin position="721"/>
        <end position="880"/>
    </location>
</feature>
<feature type="compositionally biased region" description="Polar residues" evidence="5">
    <location>
        <begin position="22"/>
        <end position="36"/>
    </location>
</feature>